<feature type="region of interest" description="Disordered" evidence="1">
    <location>
        <begin position="1"/>
        <end position="118"/>
    </location>
</feature>
<protein>
    <submittedName>
        <fullName evidence="2">Uncharacterized protein</fullName>
    </submittedName>
</protein>
<dbReference type="Proteomes" id="UP001162164">
    <property type="component" value="Unassembled WGS sequence"/>
</dbReference>
<feature type="compositionally biased region" description="Low complexity" evidence="1">
    <location>
        <begin position="67"/>
        <end position="91"/>
    </location>
</feature>
<proteinExistence type="predicted"/>
<evidence type="ECO:0000313" key="3">
    <source>
        <dbReference type="Proteomes" id="UP001162164"/>
    </source>
</evidence>
<evidence type="ECO:0000313" key="2">
    <source>
        <dbReference type="EMBL" id="KAJ8972710.1"/>
    </source>
</evidence>
<sequence length="160" mass="17919">MAIKKTQSQLMIDKQERSRKKPRNKATGKATKSRASNPPTTKTNPDERRPSTMKPTTKATTSDSKVTPAASAKTAAPPTREALRKATTTQAKAKKEGFYEQKRLNDQAEGEEGKYGENKYAGNNAVYQLKNGLDEQSLLGHQESSKFYKHHPFIVPFHHY</sequence>
<feature type="compositionally biased region" description="Polar residues" evidence="1">
    <location>
        <begin position="1"/>
        <end position="10"/>
    </location>
</feature>
<keyword evidence="3" id="KW-1185">Reference proteome</keyword>
<accession>A0ABQ9J562</accession>
<feature type="compositionally biased region" description="Polar residues" evidence="1">
    <location>
        <begin position="33"/>
        <end position="43"/>
    </location>
</feature>
<reference evidence="2" key="1">
    <citation type="journal article" date="2023" name="Insect Mol. Biol.">
        <title>Genome sequencing provides insights into the evolution of gene families encoding plant cell wall-degrading enzymes in longhorned beetles.</title>
        <authorList>
            <person name="Shin N.R."/>
            <person name="Okamura Y."/>
            <person name="Kirsch R."/>
            <person name="Pauchet Y."/>
        </authorList>
    </citation>
    <scope>NUCLEOTIDE SEQUENCE</scope>
    <source>
        <strain evidence="2">MMC_N1</strain>
    </source>
</reference>
<evidence type="ECO:0000256" key="1">
    <source>
        <dbReference type="SAM" id="MobiDB-lite"/>
    </source>
</evidence>
<organism evidence="2 3">
    <name type="scientific">Molorchus minor</name>
    <dbReference type="NCBI Taxonomy" id="1323400"/>
    <lineage>
        <taxon>Eukaryota</taxon>
        <taxon>Metazoa</taxon>
        <taxon>Ecdysozoa</taxon>
        <taxon>Arthropoda</taxon>
        <taxon>Hexapoda</taxon>
        <taxon>Insecta</taxon>
        <taxon>Pterygota</taxon>
        <taxon>Neoptera</taxon>
        <taxon>Endopterygota</taxon>
        <taxon>Coleoptera</taxon>
        <taxon>Polyphaga</taxon>
        <taxon>Cucujiformia</taxon>
        <taxon>Chrysomeloidea</taxon>
        <taxon>Cerambycidae</taxon>
        <taxon>Lamiinae</taxon>
        <taxon>Monochamini</taxon>
        <taxon>Molorchus</taxon>
    </lineage>
</organism>
<gene>
    <name evidence="2" type="ORF">NQ317_014744</name>
</gene>
<feature type="compositionally biased region" description="Basic residues" evidence="1">
    <location>
        <begin position="17"/>
        <end position="26"/>
    </location>
</feature>
<comment type="caution">
    <text evidence="2">The sequence shown here is derived from an EMBL/GenBank/DDBJ whole genome shotgun (WGS) entry which is preliminary data.</text>
</comment>
<feature type="compositionally biased region" description="Polar residues" evidence="1">
    <location>
        <begin position="53"/>
        <end position="65"/>
    </location>
</feature>
<name>A0ABQ9J562_9CUCU</name>
<dbReference type="EMBL" id="JAPWTJ010001310">
    <property type="protein sequence ID" value="KAJ8972710.1"/>
    <property type="molecule type" value="Genomic_DNA"/>
</dbReference>
<feature type="compositionally biased region" description="Basic and acidic residues" evidence="1">
    <location>
        <begin position="93"/>
        <end position="117"/>
    </location>
</feature>